<feature type="compositionally biased region" description="Polar residues" evidence="4">
    <location>
        <begin position="49"/>
        <end position="63"/>
    </location>
</feature>
<comment type="similarity">
    <text evidence="1">Belongs to the ICR family.</text>
</comment>
<keyword evidence="6" id="KW-1185">Reference proteome</keyword>
<sequence>MQTPKARFFIEAVSSLRWFVSNVVSKGSPKDSPQKVFARPTRQLKINPVGQNSPSSSTHTTARTPKDISPKVAERRSPRSPLPEKRRPNKLSELESQISKLQDDLKKVKDQLIATESSKREAQADAEEVKKQLADVSLKLEESQKQVSELIASKEASVLVLENISREKDQEWECQIESAHKQQSADSAALACAQDEIRTLKLQLEMVAESQDEQEKQRESTKVELKSLKENLAEALSLVESMKHELKGSQESEAQAQELVRETLLQLEAAKGTVNSLRSDVSRSTEAYNAIVSELEQSKARVLFLEDLVSKLNTDRKEHSCPDPIGNQKFGQGVLRTSEILDVDELESELQRTRFEVIQLKSALEAAEIRYNEERSHSSKQIKNASEHLGQIKAQSSQREAQLEADLKNAKANIEELKANLMDKETELQGISEENESLNMKLERSKSCQREQELESELKKLRNHAEAMKSNLTDKMRELQDMAQENGRLKQEIEKREMDKGVENEQVSAEVEASRAAEQDAMAKLACWMEEVDQSDKKAARAAEQLEAAQAANAEMEAELRKLKVQSDQWRKAAEAAASMLSPGSNGKYVERTGSLPLDNKYSPIGGRISSPYLDEYDEDSFKKRNGSVLKKIGVLWKKPHK</sequence>
<comment type="caution">
    <text evidence="5">The sequence shown here is derived from an EMBL/GenBank/DDBJ whole genome shotgun (WGS) entry which is preliminary data.</text>
</comment>
<dbReference type="InterPro" id="IPR029688">
    <property type="entry name" value="ICR"/>
</dbReference>
<feature type="region of interest" description="Disordered" evidence="4">
    <location>
        <begin position="24"/>
        <end position="92"/>
    </location>
</feature>
<feature type="region of interest" description="Disordered" evidence="4">
    <location>
        <begin position="576"/>
        <end position="596"/>
    </location>
</feature>
<gene>
    <name evidence="5" type="ORF">Cgig2_016944</name>
</gene>
<dbReference type="PANTHER" id="PTHR34224">
    <property type="entry name" value="INTERACTOR OF CONSTITUTIVE ACTIVE ROPS 2, CHLOROPLASTIC-RELATED"/>
    <property type="match status" value="1"/>
</dbReference>
<protein>
    <recommendedName>
        <fullName evidence="7">Interactor of constitutive active ROPs 3</fullName>
    </recommendedName>
</protein>
<evidence type="ECO:0008006" key="7">
    <source>
        <dbReference type="Google" id="ProtNLM"/>
    </source>
</evidence>
<keyword evidence="2 3" id="KW-0175">Coiled coil</keyword>
<evidence type="ECO:0000313" key="5">
    <source>
        <dbReference type="EMBL" id="KAJ8429039.1"/>
    </source>
</evidence>
<dbReference type="Proteomes" id="UP001153076">
    <property type="component" value="Unassembled WGS sequence"/>
</dbReference>
<evidence type="ECO:0000256" key="3">
    <source>
        <dbReference type="SAM" id="Coils"/>
    </source>
</evidence>
<feature type="region of interest" description="Disordered" evidence="4">
    <location>
        <begin position="493"/>
        <end position="515"/>
    </location>
</feature>
<proteinExistence type="inferred from homology"/>
<name>A0A9Q1JQB0_9CARY</name>
<reference evidence="5" key="1">
    <citation type="submission" date="2022-04" db="EMBL/GenBank/DDBJ databases">
        <title>Carnegiea gigantea Genome sequencing and assembly v2.</title>
        <authorList>
            <person name="Copetti D."/>
            <person name="Sanderson M.J."/>
            <person name="Burquez A."/>
            <person name="Wojciechowski M.F."/>
        </authorList>
    </citation>
    <scope>NUCLEOTIDE SEQUENCE</scope>
    <source>
        <strain evidence="5">SGP5-SGP5p</strain>
        <tissue evidence="5">Aerial part</tissue>
    </source>
</reference>
<organism evidence="5 6">
    <name type="scientific">Carnegiea gigantea</name>
    <dbReference type="NCBI Taxonomy" id="171969"/>
    <lineage>
        <taxon>Eukaryota</taxon>
        <taxon>Viridiplantae</taxon>
        <taxon>Streptophyta</taxon>
        <taxon>Embryophyta</taxon>
        <taxon>Tracheophyta</taxon>
        <taxon>Spermatophyta</taxon>
        <taxon>Magnoliopsida</taxon>
        <taxon>eudicotyledons</taxon>
        <taxon>Gunneridae</taxon>
        <taxon>Pentapetalae</taxon>
        <taxon>Caryophyllales</taxon>
        <taxon>Cactineae</taxon>
        <taxon>Cactaceae</taxon>
        <taxon>Cactoideae</taxon>
        <taxon>Echinocereeae</taxon>
        <taxon>Carnegiea</taxon>
    </lineage>
</organism>
<evidence type="ECO:0000256" key="1">
    <source>
        <dbReference type="ARBA" id="ARBA00009778"/>
    </source>
</evidence>
<dbReference type="PANTHER" id="PTHR34224:SF4">
    <property type="entry name" value="INTERACTOR OF CONSTITUTIVE ACTIVE ROPS 2, CHLOROPLASTIC"/>
    <property type="match status" value="1"/>
</dbReference>
<dbReference type="AlphaFoldDB" id="A0A9Q1JQB0"/>
<feature type="compositionally biased region" description="Basic and acidic residues" evidence="4">
    <location>
        <begin position="493"/>
        <end position="503"/>
    </location>
</feature>
<feature type="coiled-coil region" evidence="3">
    <location>
        <begin position="190"/>
        <end position="245"/>
    </location>
</feature>
<evidence type="ECO:0000256" key="2">
    <source>
        <dbReference type="ARBA" id="ARBA00023054"/>
    </source>
</evidence>
<evidence type="ECO:0000256" key="4">
    <source>
        <dbReference type="SAM" id="MobiDB-lite"/>
    </source>
</evidence>
<accession>A0A9Q1JQB0</accession>
<dbReference type="EMBL" id="JAKOGI010000944">
    <property type="protein sequence ID" value="KAJ8429039.1"/>
    <property type="molecule type" value="Genomic_DNA"/>
</dbReference>
<dbReference type="OrthoDB" id="1932291at2759"/>
<evidence type="ECO:0000313" key="6">
    <source>
        <dbReference type="Proteomes" id="UP001153076"/>
    </source>
</evidence>
<feature type="coiled-coil region" evidence="3">
    <location>
        <begin position="532"/>
        <end position="573"/>
    </location>
</feature>
<feature type="compositionally biased region" description="Basic and acidic residues" evidence="4">
    <location>
        <begin position="64"/>
        <end position="92"/>
    </location>
</feature>